<dbReference type="Proteomes" id="UP000712157">
    <property type="component" value="Unassembled WGS sequence"/>
</dbReference>
<evidence type="ECO:0000313" key="4">
    <source>
        <dbReference type="Proteomes" id="UP000712157"/>
    </source>
</evidence>
<dbReference type="NCBIfam" id="TIGR00254">
    <property type="entry name" value="GGDEF"/>
    <property type="match status" value="1"/>
</dbReference>
<organism evidence="3 4">
    <name type="scientific">Diplocloster agilis</name>
    <dbReference type="NCBI Taxonomy" id="2850323"/>
    <lineage>
        <taxon>Bacteria</taxon>
        <taxon>Bacillati</taxon>
        <taxon>Bacillota</taxon>
        <taxon>Clostridia</taxon>
        <taxon>Lachnospirales</taxon>
        <taxon>Lachnospiraceae</taxon>
        <taxon>Diplocloster</taxon>
    </lineage>
</organism>
<evidence type="ECO:0000313" key="3">
    <source>
        <dbReference type="EMBL" id="MBU9739717.1"/>
    </source>
</evidence>
<sequence length="568" mass="67026">MCTENHDKYFKKIFEFLPCGIFLMKLDDDLTLQYANRYFYHLFGSGQDEEGENRFRQLRLLVLPEDFVKLFGQIHDFVERRQRSFDVMFRGLYGSGEIFWMTMRCLWLAEKPDSLIGVISDAGEHRATNEQLRVSLEETRLAFQLTDKMMYTYYVEDRRLCLPQKAADEFGLPTVIQDVPYSIVEEDLIAAESRKAYIEFYEDMIKGKPNGQATVRKRRKDGSFGWYSAKYSLICNWEGKPQRGIIACEDISEQYEKELAYQKWCQYFASQKKNRIGCYEYNLTQNSFDEESSSKPPLSRYGNSYTETMTYIAEYLVAAEDRTMFNRFFDRERLLQRYREGQCHMRLEYRWISDRGDKLWARATIQLLKEQFTSDVKLFIVIHDITGEKKHEEEIRCRLEEDMLTGALNRITFHEKVREVLRRDDFYGQHALLILDIDHFKGINDSLGHQFGDQVLGDSAAILKRELRKDDLCGRIGGDEFMVFLNDVPSEKELEPRIAQICKSLTRCYEGYGTVSCSMGITFYPKDGIWFEELYQKADLALYEAKHSGRSCYKFYRMPFEQNSQNVC</sequence>
<dbReference type="CDD" id="cd01949">
    <property type="entry name" value="GGDEF"/>
    <property type="match status" value="1"/>
</dbReference>
<dbReference type="InterPro" id="IPR043128">
    <property type="entry name" value="Rev_trsase/Diguanyl_cyclase"/>
</dbReference>
<dbReference type="SUPFAM" id="SSF55785">
    <property type="entry name" value="PYP-like sensor domain (PAS domain)"/>
    <property type="match status" value="3"/>
</dbReference>
<dbReference type="SMART" id="SM00267">
    <property type="entry name" value="GGDEF"/>
    <property type="match status" value="1"/>
</dbReference>
<dbReference type="EC" id="2.7.7.65" evidence="3"/>
<gene>
    <name evidence="3" type="ORF">KTH89_24605</name>
</gene>
<dbReference type="Pfam" id="PF00990">
    <property type="entry name" value="GGDEF"/>
    <property type="match status" value="1"/>
</dbReference>
<dbReference type="InterPro" id="IPR052163">
    <property type="entry name" value="DGC-Regulatory_Protein"/>
</dbReference>
<dbReference type="PANTHER" id="PTHR46663">
    <property type="entry name" value="DIGUANYLATE CYCLASE DGCT-RELATED"/>
    <property type="match status" value="1"/>
</dbReference>
<dbReference type="SUPFAM" id="SSF55073">
    <property type="entry name" value="Nucleotide cyclase"/>
    <property type="match status" value="1"/>
</dbReference>
<dbReference type="Gene3D" id="3.30.70.270">
    <property type="match status" value="1"/>
</dbReference>
<dbReference type="PROSITE" id="PS50113">
    <property type="entry name" value="PAC"/>
    <property type="match status" value="1"/>
</dbReference>
<dbReference type="InterPro" id="IPR029787">
    <property type="entry name" value="Nucleotide_cyclase"/>
</dbReference>
<keyword evidence="4" id="KW-1185">Reference proteome</keyword>
<dbReference type="Gene3D" id="3.30.450.20">
    <property type="entry name" value="PAS domain"/>
    <property type="match status" value="3"/>
</dbReference>
<dbReference type="PROSITE" id="PS50887">
    <property type="entry name" value="GGDEF"/>
    <property type="match status" value="1"/>
</dbReference>
<dbReference type="Pfam" id="PF13188">
    <property type="entry name" value="PAS_8"/>
    <property type="match status" value="1"/>
</dbReference>
<accession>A0A949K9J0</accession>
<feature type="domain" description="PAC" evidence="1">
    <location>
        <begin position="345"/>
        <end position="397"/>
    </location>
</feature>
<dbReference type="EMBL" id="JAHQCW010000080">
    <property type="protein sequence ID" value="MBU9739717.1"/>
    <property type="molecule type" value="Genomic_DNA"/>
</dbReference>
<keyword evidence="3" id="KW-0808">Transferase</keyword>
<keyword evidence="3" id="KW-0548">Nucleotidyltransferase</keyword>
<dbReference type="InterPro" id="IPR035965">
    <property type="entry name" value="PAS-like_dom_sf"/>
</dbReference>
<comment type="caution">
    <text evidence="3">The sequence shown here is derived from an EMBL/GenBank/DDBJ whole genome shotgun (WGS) entry which is preliminary data.</text>
</comment>
<dbReference type="InterPro" id="IPR000014">
    <property type="entry name" value="PAS"/>
</dbReference>
<proteinExistence type="predicted"/>
<name>A0A949K9J0_9FIRM</name>
<dbReference type="AlphaFoldDB" id="A0A949K9J0"/>
<feature type="domain" description="GGDEF" evidence="2">
    <location>
        <begin position="428"/>
        <end position="558"/>
    </location>
</feature>
<dbReference type="PANTHER" id="PTHR46663:SF4">
    <property type="entry name" value="DIGUANYLATE CYCLASE DGCT-RELATED"/>
    <property type="match status" value="1"/>
</dbReference>
<dbReference type="RefSeq" id="WP_238723455.1">
    <property type="nucleotide sequence ID" value="NZ_JAHQCW010000080.1"/>
</dbReference>
<dbReference type="GO" id="GO:0052621">
    <property type="term" value="F:diguanylate cyclase activity"/>
    <property type="evidence" value="ECO:0007669"/>
    <property type="project" value="UniProtKB-EC"/>
</dbReference>
<dbReference type="InterPro" id="IPR000160">
    <property type="entry name" value="GGDEF_dom"/>
</dbReference>
<dbReference type="InterPro" id="IPR001610">
    <property type="entry name" value="PAC"/>
</dbReference>
<dbReference type="InterPro" id="IPR000700">
    <property type="entry name" value="PAS-assoc_C"/>
</dbReference>
<reference evidence="3" key="1">
    <citation type="submission" date="2021-06" db="EMBL/GenBank/DDBJ databases">
        <title>Description of novel taxa of the family Lachnospiraceae.</title>
        <authorList>
            <person name="Chaplin A.V."/>
            <person name="Sokolova S.R."/>
            <person name="Pikina A.P."/>
            <person name="Korzhanova M."/>
            <person name="Belova V."/>
            <person name="Korostin D."/>
            <person name="Efimov B.A."/>
        </authorList>
    </citation>
    <scope>NUCLEOTIDE SEQUENCE</scope>
    <source>
        <strain evidence="3">ASD5720</strain>
    </source>
</reference>
<dbReference type="SMART" id="SM00086">
    <property type="entry name" value="PAC"/>
    <property type="match status" value="3"/>
</dbReference>
<evidence type="ECO:0000259" key="2">
    <source>
        <dbReference type="PROSITE" id="PS50887"/>
    </source>
</evidence>
<evidence type="ECO:0000259" key="1">
    <source>
        <dbReference type="PROSITE" id="PS50113"/>
    </source>
</evidence>
<protein>
    <submittedName>
        <fullName evidence="3">Diguanylate cyclase</fullName>
        <ecNumber evidence="3">2.7.7.65</ecNumber>
    </submittedName>
</protein>